<dbReference type="OrthoDB" id="2608210at2"/>
<keyword evidence="2" id="KW-1185">Reference proteome</keyword>
<dbReference type="Proteomes" id="UP000272464">
    <property type="component" value="Unassembled WGS sequence"/>
</dbReference>
<protein>
    <submittedName>
        <fullName evidence="1">Uncharacterized protein</fullName>
    </submittedName>
</protein>
<proteinExistence type="predicted"/>
<accession>A0A3S1DDG4</accession>
<sequence>MKSIVNDKDEIDFIFQQMKKYKEDIRSHSEFDIRKDRGKKKSVVIRRLDGTGTIMFQFSYYENGKFADLGNGVEFVRLSDHLVELLHERIH</sequence>
<evidence type="ECO:0000313" key="2">
    <source>
        <dbReference type="Proteomes" id="UP000272464"/>
    </source>
</evidence>
<evidence type="ECO:0000313" key="1">
    <source>
        <dbReference type="EMBL" id="RUT35814.1"/>
    </source>
</evidence>
<name>A0A3S1DDG4_9BACL</name>
<reference evidence="1 2" key="1">
    <citation type="submission" date="2018-12" db="EMBL/GenBank/DDBJ databases">
        <authorList>
            <person name="Sun L."/>
            <person name="Chen Z."/>
        </authorList>
    </citation>
    <scope>NUCLEOTIDE SEQUENCE [LARGE SCALE GENOMIC DNA]</scope>
    <source>
        <strain evidence="1 2">3-5-3</strain>
    </source>
</reference>
<comment type="caution">
    <text evidence="1">The sequence shown here is derived from an EMBL/GenBank/DDBJ whole genome shotgun (WGS) entry which is preliminary data.</text>
</comment>
<dbReference type="RefSeq" id="WP_127197512.1">
    <property type="nucleotide sequence ID" value="NZ_RZNX01000001.1"/>
</dbReference>
<dbReference type="EMBL" id="RZNX01000001">
    <property type="protein sequence ID" value="RUT35814.1"/>
    <property type="molecule type" value="Genomic_DNA"/>
</dbReference>
<gene>
    <name evidence="1" type="ORF">EJP77_02010</name>
</gene>
<organism evidence="1 2">
    <name type="scientific">Paenibacillus zeisoli</name>
    <dbReference type="NCBI Taxonomy" id="2496267"/>
    <lineage>
        <taxon>Bacteria</taxon>
        <taxon>Bacillati</taxon>
        <taxon>Bacillota</taxon>
        <taxon>Bacilli</taxon>
        <taxon>Bacillales</taxon>
        <taxon>Paenibacillaceae</taxon>
        <taxon>Paenibacillus</taxon>
    </lineage>
</organism>
<dbReference type="AlphaFoldDB" id="A0A3S1DDG4"/>